<name>A0AAD8VEC9_LOLMU</name>
<keyword evidence="4" id="KW-1185">Reference proteome</keyword>
<evidence type="ECO:0000256" key="1">
    <source>
        <dbReference type="SAM" id="MobiDB-lite"/>
    </source>
</evidence>
<feature type="domain" description="Reverse transcriptase Ty1/copia-type" evidence="2">
    <location>
        <begin position="98"/>
        <end position="156"/>
    </location>
</feature>
<organism evidence="3 4">
    <name type="scientific">Lolium multiflorum</name>
    <name type="common">Italian ryegrass</name>
    <name type="synonym">Lolium perenne subsp. multiflorum</name>
    <dbReference type="NCBI Taxonomy" id="4521"/>
    <lineage>
        <taxon>Eukaryota</taxon>
        <taxon>Viridiplantae</taxon>
        <taxon>Streptophyta</taxon>
        <taxon>Embryophyta</taxon>
        <taxon>Tracheophyta</taxon>
        <taxon>Spermatophyta</taxon>
        <taxon>Magnoliopsida</taxon>
        <taxon>Liliopsida</taxon>
        <taxon>Poales</taxon>
        <taxon>Poaceae</taxon>
        <taxon>BOP clade</taxon>
        <taxon>Pooideae</taxon>
        <taxon>Poodae</taxon>
        <taxon>Poeae</taxon>
        <taxon>Poeae Chloroplast Group 2 (Poeae type)</taxon>
        <taxon>Loliodinae</taxon>
        <taxon>Loliinae</taxon>
        <taxon>Lolium</taxon>
    </lineage>
</organism>
<dbReference type="PANTHER" id="PTHR11439">
    <property type="entry name" value="GAG-POL-RELATED RETROTRANSPOSON"/>
    <property type="match status" value="1"/>
</dbReference>
<comment type="caution">
    <text evidence="3">The sequence shown here is derived from an EMBL/GenBank/DDBJ whole genome shotgun (WGS) entry which is preliminary data.</text>
</comment>
<dbReference type="Pfam" id="PF07727">
    <property type="entry name" value="RVT_2"/>
    <property type="match status" value="1"/>
</dbReference>
<protein>
    <recommendedName>
        <fullName evidence="2">Reverse transcriptase Ty1/copia-type domain-containing protein</fullName>
    </recommendedName>
</protein>
<dbReference type="InterPro" id="IPR013103">
    <property type="entry name" value="RVT_2"/>
</dbReference>
<evidence type="ECO:0000259" key="2">
    <source>
        <dbReference type="Pfam" id="PF07727"/>
    </source>
</evidence>
<gene>
    <name evidence="3" type="ORF">QYE76_028235</name>
</gene>
<dbReference type="AlphaFoldDB" id="A0AAD8VEC9"/>
<dbReference type="EMBL" id="JAUUTY010000007">
    <property type="protein sequence ID" value="KAK1604562.1"/>
    <property type="molecule type" value="Genomic_DNA"/>
</dbReference>
<accession>A0AAD8VEC9</accession>
<dbReference type="Proteomes" id="UP001231189">
    <property type="component" value="Unassembled WGS sequence"/>
</dbReference>
<evidence type="ECO:0000313" key="3">
    <source>
        <dbReference type="EMBL" id="KAK1604562.1"/>
    </source>
</evidence>
<feature type="region of interest" description="Disordered" evidence="1">
    <location>
        <begin position="29"/>
        <end position="49"/>
    </location>
</feature>
<sequence length="246" mass="26839">MLSPPPPWPYSSTSPMPWPPGAAIPWMPGATPSAPPPASTYNPALTAPPPSFDQAQLMHAFNTMSLTPPSSNEWFMDSGASAHMTGSEASSEHLLRHTITVLEREFSLKDLGALHYFLGVAVTRSPTGMFLSQRQYILDVLDRAGMTECNPCSTPVDTQSKLGTTGAPVADPSTYRSLVGALQYLSFTRLDVSYAIQHVCLYMHDPREPHLNAVKRILRYLCGTVDYGLQLHRSSPTSLTAYTDAE</sequence>
<evidence type="ECO:0000313" key="4">
    <source>
        <dbReference type="Proteomes" id="UP001231189"/>
    </source>
</evidence>
<dbReference type="PANTHER" id="PTHR11439:SF524">
    <property type="entry name" value="RNA-DIRECTED DNA POLYMERASE, PROTEIN KINASE RLK-PELLE-DLSV FAMILY"/>
    <property type="match status" value="1"/>
</dbReference>
<reference evidence="3" key="1">
    <citation type="submission" date="2023-07" db="EMBL/GenBank/DDBJ databases">
        <title>A chromosome-level genome assembly of Lolium multiflorum.</title>
        <authorList>
            <person name="Chen Y."/>
            <person name="Copetti D."/>
            <person name="Kolliker R."/>
            <person name="Studer B."/>
        </authorList>
    </citation>
    <scope>NUCLEOTIDE SEQUENCE</scope>
    <source>
        <strain evidence="3">02402/16</strain>
        <tissue evidence="3">Leaf</tissue>
    </source>
</reference>
<proteinExistence type="predicted"/>